<proteinExistence type="predicted"/>
<accession>A0ABW1R410</accession>
<dbReference type="RefSeq" id="WP_137641001.1">
    <property type="nucleotide sequence ID" value="NZ_BJDK01000035.1"/>
</dbReference>
<dbReference type="EMBL" id="JBHSSD010000024">
    <property type="protein sequence ID" value="MFC6164150.1"/>
    <property type="molecule type" value="Genomic_DNA"/>
</dbReference>
<name>A0ABW1R410_9LACO</name>
<evidence type="ECO:0000313" key="2">
    <source>
        <dbReference type="Proteomes" id="UP001596253"/>
    </source>
</evidence>
<protein>
    <submittedName>
        <fullName evidence="1">Uncharacterized protein</fullName>
    </submittedName>
</protein>
<organism evidence="1 2">
    <name type="scientific">Lactiplantibacillus dongliensis</name>
    <dbReference type="NCBI Taxonomy" id="2559919"/>
    <lineage>
        <taxon>Bacteria</taxon>
        <taxon>Bacillati</taxon>
        <taxon>Bacillota</taxon>
        <taxon>Bacilli</taxon>
        <taxon>Lactobacillales</taxon>
        <taxon>Lactobacillaceae</taxon>
        <taxon>Lactiplantibacillus</taxon>
    </lineage>
</organism>
<keyword evidence="2" id="KW-1185">Reference proteome</keyword>
<gene>
    <name evidence="1" type="ORF">ACFP3T_05635</name>
</gene>
<dbReference type="Proteomes" id="UP001596253">
    <property type="component" value="Unassembled WGS sequence"/>
</dbReference>
<reference evidence="2" key="1">
    <citation type="journal article" date="2019" name="Int. J. Syst. Evol. Microbiol.">
        <title>The Global Catalogue of Microorganisms (GCM) 10K type strain sequencing project: providing services to taxonomists for standard genome sequencing and annotation.</title>
        <authorList>
            <consortium name="The Broad Institute Genomics Platform"/>
            <consortium name="The Broad Institute Genome Sequencing Center for Infectious Disease"/>
            <person name="Wu L."/>
            <person name="Ma J."/>
        </authorList>
    </citation>
    <scope>NUCLEOTIDE SEQUENCE [LARGE SCALE GENOMIC DNA]</scope>
    <source>
        <strain evidence="2">CCM 8932</strain>
    </source>
</reference>
<sequence>MSKFNISLVSADRAKAMLTEYKEQRKNSVPQLTAPGRYILPDYKMTRRRAAFKIVKHTFLTPHYKSYVALDSDNGHTLWMRNFGSLTEALFWLETGLKISDTDSHSNYKEWSDKHTTDIATFKDLLRQRPKAKQKKIGKKAVKKPNK</sequence>
<comment type="caution">
    <text evidence="1">The sequence shown here is derived from an EMBL/GenBank/DDBJ whole genome shotgun (WGS) entry which is preliminary data.</text>
</comment>
<evidence type="ECO:0000313" key="1">
    <source>
        <dbReference type="EMBL" id="MFC6164150.1"/>
    </source>
</evidence>